<dbReference type="PANTHER" id="PTHR22950">
    <property type="entry name" value="AMINO ACID TRANSPORTER"/>
    <property type="match status" value="1"/>
</dbReference>
<evidence type="ECO:0000256" key="10">
    <source>
        <dbReference type="ARBA" id="ARBA00023136"/>
    </source>
</evidence>
<evidence type="ECO:0000256" key="13">
    <source>
        <dbReference type="ARBA" id="ARBA00023228"/>
    </source>
</evidence>
<evidence type="ECO:0000256" key="3">
    <source>
        <dbReference type="ARBA" id="ARBA00022448"/>
    </source>
</evidence>
<proteinExistence type="inferred from homology"/>
<comment type="subcellular location">
    <subcellularLocation>
        <location evidence="1">Late endosome membrane</location>
        <topology evidence="1">Multi-pass membrane protein</topology>
    </subcellularLocation>
    <subcellularLocation>
        <location evidence="2">Lysosome membrane</location>
        <topology evidence="2">Multi-pass membrane protein</topology>
    </subcellularLocation>
</comment>
<evidence type="ECO:0000256" key="15">
    <source>
        <dbReference type="SAM" id="Phobius"/>
    </source>
</evidence>
<feature type="transmembrane region" description="Helical" evidence="15">
    <location>
        <begin position="473"/>
        <end position="497"/>
    </location>
</feature>
<feature type="domain" description="Amino acid transporter transmembrane" evidence="16">
    <location>
        <begin position="133"/>
        <end position="551"/>
    </location>
</feature>
<evidence type="ECO:0000256" key="2">
    <source>
        <dbReference type="ARBA" id="ARBA00004155"/>
    </source>
</evidence>
<organism evidence="17 18">
    <name type="scientific">Henosepilachna vigintioctopunctata</name>
    <dbReference type="NCBI Taxonomy" id="420089"/>
    <lineage>
        <taxon>Eukaryota</taxon>
        <taxon>Metazoa</taxon>
        <taxon>Ecdysozoa</taxon>
        <taxon>Arthropoda</taxon>
        <taxon>Hexapoda</taxon>
        <taxon>Insecta</taxon>
        <taxon>Pterygota</taxon>
        <taxon>Neoptera</taxon>
        <taxon>Endopterygota</taxon>
        <taxon>Coleoptera</taxon>
        <taxon>Polyphaga</taxon>
        <taxon>Cucujiformia</taxon>
        <taxon>Coccinelloidea</taxon>
        <taxon>Coccinellidae</taxon>
        <taxon>Epilachninae</taxon>
        <taxon>Epilachnini</taxon>
        <taxon>Henosepilachna</taxon>
    </lineage>
</organism>
<dbReference type="GO" id="GO:0046872">
    <property type="term" value="F:metal ion binding"/>
    <property type="evidence" value="ECO:0007669"/>
    <property type="project" value="UniProtKB-KW"/>
</dbReference>
<feature type="transmembrane region" description="Helical" evidence="15">
    <location>
        <begin position="429"/>
        <end position="453"/>
    </location>
</feature>
<dbReference type="AlphaFoldDB" id="A0AAW1UAD7"/>
<evidence type="ECO:0000256" key="11">
    <source>
        <dbReference type="ARBA" id="ARBA00023157"/>
    </source>
</evidence>
<keyword evidence="11" id="KW-1015">Disulfide bond</keyword>
<dbReference type="GO" id="GO:0031902">
    <property type="term" value="C:late endosome membrane"/>
    <property type="evidence" value="ECO:0007669"/>
    <property type="project" value="UniProtKB-SubCell"/>
</dbReference>
<feature type="transmembrane region" description="Helical" evidence="15">
    <location>
        <begin position="503"/>
        <end position="524"/>
    </location>
</feature>
<keyword evidence="13" id="KW-0458">Lysosome</keyword>
<evidence type="ECO:0000259" key="16">
    <source>
        <dbReference type="Pfam" id="PF01490"/>
    </source>
</evidence>
<evidence type="ECO:0000256" key="7">
    <source>
        <dbReference type="ARBA" id="ARBA00022970"/>
    </source>
</evidence>
<evidence type="ECO:0000256" key="6">
    <source>
        <dbReference type="ARBA" id="ARBA00022753"/>
    </source>
</evidence>
<keyword evidence="12" id="KW-0325">Glycoprotein</keyword>
<dbReference type="GO" id="GO:0015179">
    <property type="term" value="F:L-amino acid transmembrane transporter activity"/>
    <property type="evidence" value="ECO:0007669"/>
    <property type="project" value="TreeGrafter"/>
</dbReference>
<comment type="similarity">
    <text evidence="14">Belongs to the amino acid/polyamine transporter 2 family. SLC38A9 subfamily.</text>
</comment>
<evidence type="ECO:0000256" key="1">
    <source>
        <dbReference type="ARBA" id="ARBA00004107"/>
    </source>
</evidence>
<feature type="transmembrane region" description="Helical" evidence="15">
    <location>
        <begin position="208"/>
        <end position="228"/>
    </location>
</feature>
<keyword evidence="8 15" id="KW-1133">Transmembrane helix</keyword>
<sequence>MRDLIKKYRNIVNGKFESEKEDDDESLPLISSVTSSTRSFGTVFRVSDTEQSYNGSVHDRIRRPLSIMPFSQDDVKLNLPKKNPLELYPTLDVYFNGDILSENYPAKRHTQLSISDSVVEEKEEGKNPSIVTIFAVWNTMLGSSLLAISWGIEKTGLFPGMIINFLIGAICLYTAYLLLKVNEKHSVSGERCEVPELCKLLLGSWAELLAKVFSMIVLFGANIVYWILMSNFLFNLVSSLHGFIYSTEENDHVSVICLKDQLSSNHSITTLNDSLTDISIFDKYWNAYTTVPVILAFIMFPMLNFKDAKIFMRFNSLGTISVIYLIGFSFIKSFTWGIHLPDTSTIFELKPTFVALSGMLTLSYFIHNIIITMMKNNRHQDKNGRDLSIAFGLVTFTYSAIGGLLYISFPLSKWCIEDNILNNFGKYDKLVLFGRALLFFQLSTVFPLLAYMLRNDIFSNLSFLKTHGEKFRYLPVVVLNLILVVICILFACFLPRIGTIIRYIGAFSGMVYVFLLPNLLNIYSLRKEQKLTNFRFIFHTSIIILGVLNLLSQFLISDD</sequence>
<evidence type="ECO:0000256" key="12">
    <source>
        <dbReference type="ARBA" id="ARBA00023180"/>
    </source>
</evidence>
<keyword evidence="5" id="KW-0479">Metal-binding</keyword>
<evidence type="ECO:0000256" key="4">
    <source>
        <dbReference type="ARBA" id="ARBA00022692"/>
    </source>
</evidence>
<keyword evidence="18" id="KW-1185">Reference proteome</keyword>
<accession>A0AAW1UAD7</accession>
<comment type="caution">
    <text evidence="17">The sequence shown here is derived from an EMBL/GenBank/DDBJ whole genome shotgun (WGS) entry which is preliminary data.</text>
</comment>
<dbReference type="Pfam" id="PF01490">
    <property type="entry name" value="Aa_trans"/>
    <property type="match status" value="1"/>
</dbReference>
<feature type="transmembrane region" description="Helical" evidence="15">
    <location>
        <begin position="130"/>
        <end position="152"/>
    </location>
</feature>
<keyword evidence="4 15" id="KW-0812">Transmembrane</keyword>
<keyword evidence="7" id="KW-0029">Amino-acid transport</keyword>
<feature type="transmembrane region" description="Helical" evidence="15">
    <location>
        <begin position="317"/>
        <end position="338"/>
    </location>
</feature>
<evidence type="ECO:0000256" key="8">
    <source>
        <dbReference type="ARBA" id="ARBA00022989"/>
    </source>
</evidence>
<dbReference type="EMBL" id="JARQZJ010000065">
    <property type="protein sequence ID" value="KAK9880677.1"/>
    <property type="molecule type" value="Genomic_DNA"/>
</dbReference>
<dbReference type="GO" id="GO:0005765">
    <property type="term" value="C:lysosomal membrane"/>
    <property type="evidence" value="ECO:0007669"/>
    <property type="project" value="UniProtKB-SubCell"/>
</dbReference>
<dbReference type="PANTHER" id="PTHR22950:SF244">
    <property type="entry name" value="NEUTRAL AMINO ACID TRANSPORTER 9"/>
    <property type="match status" value="1"/>
</dbReference>
<keyword evidence="3" id="KW-0813">Transport</keyword>
<evidence type="ECO:0000256" key="9">
    <source>
        <dbReference type="ARBA" id="ARBA00023053"/>
    </source>
</evidence>
<evidence type="ECO:0000256" key="14">
    <source>
        <dbReference type="ARBA" id="ARBA00038442"/>
    </source>
</evidence>
<evidence type="ECO:0000256" key="5">
    <source>
        <dbReference type="ARBA" id="ARBA00022723"/>
    </source>
</evidence>
<dbReference type="InterPro" id="IPR013057">
    <property type="entry name" value="AA_transpt_TM"/>
</dbReference>
<feature type="transmembrane region" description="Helical" evidence="15">
    <location>
        <begin position="353"/>
        <end position="374"/>
    </location>
</feature>
<name>A0AAW1UAD7_9CUCU</name>
<feature type="transmembrane region" description="Helical" evidence="15">
    <location>
        <begin position="386"/>
        <end position="409"/>
    </location>
</feature>
<evidence type="ECO:0000313" key="18">
    <source>
        <dbReference type="Proteomes" id="UP001431783"/>
    </source>
</evidence>
<feature type="transmembrane region" description="Helical" evidence="15">
    <location>
        <begin position="158"/>
        <end position="179"/>
    </location>
</feature>
<feature type="transmembrane region" description="Helical" evidence="15">
    <location>
        <begin position="285"/>
        <end position="305"/>
    </location>
</feature>
<keyword evidence="6" id="KW-0967">Endosome</keyword>
<reference evidence="17 18" key="1">
    <citation type="submission" date="2023-03" db="EMBL/GenBank/DDBJ databases">
        <title>Genome insight into feeding habits of ladybird beetles.</title>
        <authorList>
            <person name="Li H.-S."/>
            <person name="Huang Y.-H."/>
            <person name="Pang H."/>
        </authorList>
    </citation>
    <scope>NUCLEOTIDE SEQUENCE [LARGE SCALE GENOMIC DNA]</scope>
    <source>
        <strain evidence="17">SYSU_2023b</strain>
        <tissue evidence="17">Whole body</tissue>
    </source>
</reference>
<protein>
    <recommendedName>
        <fullName evidence="16">Amino acid transporter transmembrane domain-containing protein</fullName>
    </recommendedName>
</protein>
<keyword evidence="9" id="KW-0915">Sodium</keyword>
<gene>
    <name evidence="17" type="ORF">WA026_011914</name>
</gene>
<keyword evidence="10 15" id="KW-0472">Membrane</keyword>
<evidence type="ECO:0000313" key="17">
    <source>
        <dbReference type="EMBL" id="KAK9880677.1"/>
    </source>
</evidence>
<feature type="transmembrane region" description="Helical" evidence="15">
    <location>
        <begin position="536"/>
        <end position="556"/>
    </location>
</feature>
<dbReference type="Proteomes" id="UP001431783">
    <property type="component" value="Unassembled WGS sequence"/>
</dbReference>